<dbReference type="Gene3D" id="1.25.40.430">
    <property type="match status" value="1"/>
</dbReference>
<evidence type="ECO:0000256" key="3">
    <source>
        <dbReference type="ARBA" id="ARBA00022838"/>
    </source>
</evidence>
<dbReference type="EMBL" id="JNVN01000127">
    <property type="protein sequence ID" value="KHJ36145.1"/>
    <property type="molecule type" value="Genomic_DNA"/>
</dbReference>
<feature type="compositionally biased region" description="Acidic residues" evidence="5">
    <location>
        <begin position="471"/>
        <end position="486"/>
    </location>
</feature>
<comment type="subcellular location">
    <subcellularLocation>
        <location evidence="1">Chromosome</location>
        <location evidence="1">Centromere</location>
        <location evidence="1">Kinetochore</location>
    </subcellularLocation>
</comment>
<dbReference type="PROSITE" id="PS51489">
    <property type="entry name" value="BUB1_N"/>
    <property type="match status" value="1"/>
</dbReference>
<dbReference type="STRING" id="52586.A0A0B1PFR9"/>
<protein>
    <submittedName>
        <fullName evidence="8">Uncharacterized protein</fullName>
    </submittedName>
</protein>
<evidence type="ECO:0000259" key="7">
    <source>
        <dbReference type="PROSITE" id="PS51489"/>
    </source>
</evidence>
<sequence>MPISEDLIDFQIIEDQKENIQSLPGGRSARALACVFSPSSTSKAPTPSDSKNLNDIARQEYESELACMSESDDPLDIYDRYIRWTLDAYPSSQATASSKLLPLLERATKAFINSAQYKNDQRYLKIWILYIKSVSDAPREVFAFLARHGIGEYLALYYEEFAAWLECAGRWKQAEEIYRLGVDKEARPTARLLRKFDEFNARYSKRPIDTNQPSSPALPSIRPALMAKLDPFAPAASRNNQSPTPNTGFKPSARNGKQKLQIFSDKDNNEPSSLSHSDPAGWQSIGSLAERKKENTLEAKPWAGETLKAGGQGKSSIKIQVYKDMSLSKSQFKYPQITEPAQHQITLNQKGKRETIFVHLEELYPTPEIFGSELSIEELRAKHRGWLLKTWKPEKCSTKESCRERRARKMKVREINETQIIKAKLSSPIGPKIMKRKSKEQTMTIHTKAATDDIYDLFNQPLLAVEKMGGNDEDSSDNEDEDDMTDGDYTSGCESPGTGRPLTMSEDEDLEETSDLKSASEWTELSFKKNSPDCQNEIKNIRDQKRSMIPDLPPKTPISLESLTKIDPISLQKFSSEHELIAQVNRDFTYISQNRLPFMTPIAEQTESSVSVATILPEENNRFIAKTPTKDSSNKLRKFIEDSRTYDLEIRTDNKKVEDLIQPSPCSSPYGSKVSLINLKLSDDETNFASKITIKREIIKDKQCNPTCHILHNTILSLVQPPIHTYNGFFDHSNEAGAKTSEIRKYIKSLSKSHRKGSDKVLNSQAPPVLRFPGTLREYVIQRELGAGTYGPVYLVESKLAEEQDMIEQERFGKSVSDRSLSSKRCVLEALKMEHEPSAWEFYVLSQARYRLANTRAAQSVIKVHEMHLYNNESFLIEDFREQGTLLDIINIYKEDKSSSGALDETLAMFFSIEIFRTIEELHSNGILHGDLKADNCLVRFDPIHQSENWGSCYRRDGSEGWHRKGISLIDFGCGIDMYVFNPQVQFISDGEISPDDCAEIREMRPWTYQIDYHGIASIIHSMLFGKYLDTVADNCNDVGPGAKKIWRLRENLKRYWQKEIWAEAFDLLLNASSRIKDNAENSMPLTHSLSDCREKMELWLEAKSERGIGLQASIQKLESTLAKKK</sequence>
<keyword evidence="4" id="KW-0137">Centromere</keyword>
<dbReference type="FunFam" id="1.25.40.430:FF:000003">
    <property type="entry name" value="Checkpoint serine/threonine-protein kinase BUB1"/>
    <property type="match status" value="1"/>
</dbReference>
<evidence type="ECO:0000256" key="2">
    <source>
        <dbReference type="ARBA" id="ARBA00022454"/>
    </source>
</evidence>
<dbReference type="CDD" id="cd13981">
    <property type="entry name" value="STKc_Bub1_BubR1"/>
    <property type="match status" value="1"/>
</dbReference>
<accession>A0A0B1PFR9</accession>
<dbReference type="SMART" id="SM00220">
    <property type="entry name" value="S_TKc"/>
    <property type="match status" value="1"/>
</dbReference>
<dbReference type="Proteomes" id="UP000030854">
    <property type="component" value="Unassembled WGS sequence"/>
</dbReference>
<dbReference type="PANTHER" id="PTHR14030:SF4">
    <property type="entry name" value="BUB1 KINASE, ISOFORM A-RELATED"/>
    <property type="match status" value="1"/>
</dbReference>
<dbReference type="InterPro" id="IPR015661">
    <property type="entry name" value="Bub1/Mad3"/>
</dbReference>
<proteinExistence type="predicted"/>
<dbReference type="OMA" id="NCEKGVG"/>
<gene>
    <name evidence="8" type="ORF">EV44_g2807</name>
</gene>
<evidence type="ECO:0000256" key="5">
    <source>
        <dbReference type="SAM" id="MobiDB-lite"/>
    </source>
</evidence>
<dbReference type="AlphaFoldDB" id="A0A0B1PFR9"/>
<dbReference type="InterPro" id="IPR008271">
    <property type="entry name" value="Ser/Thr_kinase_AS"/>
</dbReference>
<evidence type="ECO:0000313" key="9">
    <source>
        <dbReference type="Proteomes" id="UP000030854"/>
    </source>
</evidence>
<dbReference type="GO" id="GO:0005524">
    <property type="term" value="F:ATP binding"/>
    <property type="evidence" value="ECO:0007669"/>
    <property type="project" value="InterPro"/>
</dbReference>
<dbReference type="Pfam" id="PF08311">
    <property type="entry name" value="Mad3_BUB1_I"/>
    <property type="match status" value="1"/>
</dbReference>
<dbReference type="Gene3D" id="1.10.510.10">
    <property type="entry name" value="Transferase(Phosphotransferase) domain 1"/>
    <property type="match status" value="1"/>
</dbReference>
<dbReference type="PROSITE" id="PS50011">
    <property type="entry name" value="PROTEIN_KINASE_DOM"/>
    <property type="match status" value="1"/>
</dbReference>
<dbReference type="GO" id="GO:0051754">
    <property type="term" value="P:meiotic sister chromatid cohesion, centromeric"/>
    <property type="evidence" value="ECO:0007669"/>
    <property type="project" value="TreeGrafter"/>
</dbReference>
<evidence type="ECO:0000256" key="4">
    <source>
        <dbReference type="ARBA" id="ARBA00023328"/>
    </source>
</evidence>
<dbReference type="GO" id="GO:0004672">
    <property type="term" value="F:protein kinase activity"/>
    <property type="evidence" value="ECO:0007669"/>
    <property type="project" value="InterPro"/>
</dbReference>
<feature type="domain" description="Protein kinase" evidence="6">
    <location>
        <begin position="779"/>
        <end position="1126"/>
    </location>
</feature>
<feature type="domain" description="BUB1 N-terminal" evidence="7">
    <location>
        <begin position="61"/>
        <end position="224"/>
    </location>
</feature>
<dbReference type="InterPro" id="IPR011009">
    <property type="entry name" value="Kinase-like_dom_sf"/>
</dbReference>
<keyword evidence="2" id="KW-0158">Chromosome</keyword>
<dbReference type="HOGENOM" id="CLU_002115_1_0_1"/>
<name>A0A0B1PFR9_UNCNE</name>
<dbReference type="GO" id="GO:0000776">
    <property type="term" value="C:kinetochore"/>
    <property type="evidence" value="ECO:0007669"/>
    <property type="project" value="UniProtKB-KW"/>
</dbReference>
<dbReference type="Pfam" id="PF08171">
    <property type="entry name" value="Mad3_BUB1_II"/>
    <property type="match status" value="1"/>
</dbReference>
<dbReference type="InterPro" id="IPR012572">
    <property type="entry name" value="Mad3/Bub1_II"/>
</dbReference>
<dbReference type="SUPFAM" id="SSF56112">
    <property type="entry name" value="Protein kinase-like (PK-like)"/>
    <property type="match status" value="1"/>
</dbReference>
<dbReference type="InterPro" id="IPR013212">
    <property type="entry name" value="Mad3/Bub1_I"/>
</dbReference>
<feature type="region of interest" description="Disordered" evidence="5">
    <location>
        <begin position="467"/>
        <end position="534"/>
    </location>
</feature>
<feature type="compositionally biased region" description="Polar residues" evidence="5">
    <location>
        <begin position="237"/>
        <end position="249"/>
    </location>
</feature>
<dbReference type="InterPro" id="IPR000719">
    <property type="entry name" value="Prot_kinase_dom"/>
</dbReference>
<dbReference type="PANTHER" id="PTHR14030">
    <property type="entry name" value="MITOTIC CHECKPOINT SERINE/THREONINE-PROTEIN KINASE BUB1"/>
    <property type="match status" value="1"/>
</dbReference>
<comment type="caution">
    <text evidence="8">The sequence shown here is derived from an EMBL/GenBank/DDBJ whole genome shotgun (WGS) entry which is preliminary data.</text>
</comment>
<feature type="region of interest" description="Disordered" evidence="5">
    <location>
        <begin position="234"/>
        <end position="255"/>
    </location>
</feature>
<evidence type="ECO:0000259" key="6">
    <source>
        <dbReference type="PROSITE" id="PS50011"/>
    </source>
</evidence>
<reference evidence="8 9" key="1">
    <citation type="journal article" date="2014" name="BMC Genomics">
        <title>Adaptive genomic structural variation in the grape powdery mildew pathogen, Erysiphe necator.</title>
        <authorList>
            <person name="Jones L."/>
            <person name="Riaz S."/>
            <person name="Morales-Cruz A."/>
            <person name="Amrine K.C."/>
            <person name="McGuire B."/>
            <person name="Gubler W.D."/>
            <person name="Walker M.A."/>
            <person name="Cantu D."/>
        </authorList>
    </citation>
    <scope>NUCLEOTIDE SEQUENCE [LARGE SCALE GENOMIC DNA]</scope>
    <source>
        <strain evidence="9">c</strain>
    </source>
</reference>
<dbReference type="SMART" id="SM00777">
    <property type="entry name" value="Mad3_BUB1_I"/>
    <property type="match status" value="1"/>
</dbReference>
<organism evidence="8 9">
    <name type="scientific">Uncinula necator</name>
    <name type="common">Grape powdery mildew</name>
    <dbReference type="NCBI Taxonomy" id="52586"/>
    <lineage>
        <taxon>Eukaryota</taxon>
        <taxon>Fungi</taxon>
        <taxon>Dikarya</taxon>
        <taxon>Ascomycota</taxon>
        <taxon>Pezizomycotina</taxon>
        <taxon>Leotiomycetes</taxon>
        <taxon>Erysiphales</taxon>
        <taxon>Erysiphaceae</taxon>
        <taxon>Erysiphe</taxon>
    </lineage>
</organism>
<dbReference type="PROSITE" id="PS00108">
    <property type="entry name" value="PROTEIN_KINASE_ST"/>
    <property type="match status" value="1"/>
</dbReference>
<evidence type="ECO:0000256" key="1">
    <source>
        <dbReference type="ARBA" id="ARBA00004629"/>
    </source>
</evidence>
<dbReference type="GO" id="GO:0032991">
    <property type="term" value="C:protein-containing complex"/>
    <property type="evidence" value="ECO:0007669"/>
    <property type="project" value="UniProtKB-ARBA"/>
</dbReference>
<dbReference type="GO" id="GO:0007094">
    <property type="term" value="P:mitotic spindle assembly checkpoint signaling"/>
    <property type="evidence" value="ECO:0007669"/>
    <property type="project" value="InterPro"/>
</dbReference>
<evidence type="ECO:0000313" key="8">
    <source>
        <dbReference type="EMBL" id="KHJ36145.1"/>
    </source>
</evidence>
<dbReference type="Pfam" id="PF00069">
    <property type="entry name" value="Pkinase"/>
    <property type="match status" value="1"/>
</dbReference>
<keyword evidence="9" id="KW-1185">Reference proteome</keyword>
<dbReference type="GO" id="GO:0005634">
    <property type="term" value="C:nucleus"/>
    <property type="evidence" value="ECO:0007669"/>
    <property type="project" value="TreeGrafter"/>
</dbReference>
<keyword evidence="3" id="KW-0995">Kinetochore</keyword>